<reference evidence="2 3" key="2">
    <citation type="submission" date="2020-06" db="EMBL/GenBank/DDBJ databases">
        <title>Complete Genome Sequence of Clostridium muelleri sp. nov. P21T, an Acid-Alcohol Producing Acetogen Isolated from Old Hay.</title>
        <authorList>
            <person name="Duncan K.E."/>
            <person name="Tanner R.S."/>
        </authorList>
    </citation>
    <scope>NUCLEOTIDE SEQUENCE [LARGE SCALE GENOMIC DNA]</scope>
    <source>
        <strain evidence="2 3">P21</strain>
    </source>
</reference>
<dbReference type="Pfam" id="PF01863">
    <property type="entry name" value="YgjP-like"/>
    <property type="match status" value="1"/>
</dbReference>
<dbReference type="InterPro" id="IPR002725">
    <property type="entry name" value="YgjP-like_metallopeptidase"/>
</dbReference>
<feature type="domain" description="YgjP-like metallopeptidase" evidence="1">
    <location>
        <begin position="20"/>
        <end position="229"/>
    </location>
</feature>
<dbReference type="PANTHER" id="PTHR30399:SF1">
    <property type="entry name" value="UTP PYROPHOSPHATASE"/>
    <property type="match status" value="1"/>
</dbReference>
<keyword evidence="3" id="KW-1185">Reference proteome</keyword>
<evidence type="ECO:0000259" key="1">
    <source>
        <dbReference type="Pfam" id="PF01863"/>
    </source>
</evidence>
<reference evidence="2 3" key="1">
    <citation type="submission" date="2020-04" db="EMBL/GenBank/DDBJ databases">
        <authorList>
            <person name="Doyle D.A."/>
        </authorList>
    </citation>
    <scope>NUCLEOTIDE SEQUENCE [LARGE SCALE GENOMIC DNA]</scope>
    <source>
        <strain evidence="2 3">P21</strain>
    </source>
</reference>
<dbReference type="PANTHER" id="PTHR30399">
    <property type="entry name" value="UNCHARACTERIZED PROTEIN YGJP"/>
    <property type="match status" value="1"/>
</dbReference>
<gene>
    <name evidence="2" type="ORF">HBE96_20960</name>
</gene>
<proteinExistence type="predicted"/>
<dbReference type="Proteomes" id="UP000537131">
    <property type="component" value="Unassembled WGS sequence"/>
</dbReference>
<name>A0A7Y0HQS2_9CLOT</name>
<dbReference type="AlphaFoldDB" id="A0A7Y0HQS2"/>
<dbReference type="InterPro" id="IPR053136">
    <property type="entry name" value="UTP_pyrophosphatase-like"/>
</dbReference>
<comment type="caution">
    <text evidence="2">The sequence shown here is derived from an EMBL/GenBank/DDBJ whole genome shotgun (WGS) entry which is preliminary data.</text>
</comment>
<evidence type="ECO:0000313" key="2">
    <source>
        <dbReference type="EMBL" id="NMM65057.1"/>
    </source>
</evidence>
<dbReference type="Gene3D" id="3.30.2010.10">
    <property type="entry name" value="Metalloproteases ('zincins'), catalytic domain"/>
    <property type="match status" value="1"/>
</dbReference>
<accession>A0A7Y0HQS2</accession>
<dbReference type="EMBL" id="JABBNI010000063">
    <property type="protein sequence ID" value="NMM65057.1"/>
    <property type="molecule type" value="Genomic_DNA"/>
</dbReference>
<organism evidence="2 3">
    <name type="scientific">Clostridium muellerianum</name>
    <dbReference type="NCBI Taxonomy" id="2716538"/>
    <lineage>
        <taxon>Bacteria</taxon>
        <taxon>Bacillati</taxon>
        <taxon>Bacillota</taxon>
        <taxon>Clostridia</taxon>
        <taxon>Eubacteriales</taxon>
        <taxon>Clostridiaceae</taxon>
        <taxon>Clostridium</taxon>
    </lineage>
</organism>
<evidence type="ECO:0000313" key="3">
    <source>
        <dbReference type="Proteomes" id="UP000537131"/>
    </source>
</evidence>
<sequence length="240" mass="28528">MESNNKLQSFTYKVFRKIRKTIGIKITNKGEVIVTSPFGISEETIDRIVKKKTHWILNKLNMIKNQNLEEKTILNNGTKILYLGVNLKLELVCGKESNYEFLISHGMFKVYLDYNIRLDQHKIKKIIANIYKREAERILVERTKFYSEIISEYPLKIRIKNQKTLWGSCSSKKNINYNYKIIMAPIEVVDYVVVHELCHLIHMNHSPKYWSAVQKILPDYRVRRQWLKDNGFKLMRSLED</sequence>
<protein>
    <submittedName>
        <fullName evidence="2">M48 family metallopeptidase</fullName>
    </submittedName>
</protein>
<dbReference type="RefSeq" id="WP_169299649.1">
    <property type="nucleotide sequence ID" value="NZ_JABBNI010000063.1"/>
</dbReference>
<dbReference type="CDD" id="cd07344">
    <property type="entry name" value="M48_yhfN_like"/>
    <property type="match status" value="1"/>
</dbReference>